<keyword evidence="4" id="KW-1185">Reference proteome</keyword>
<keyword evidence="2" id="KW-0812">Transmembrane</keyword>
<dbReference type="AlphaFoldDB" id="U1N5C6"/>
<proteinExistence type="predicted"/>
<reference evidence="3 4" key="1">
    <citation type="journal article" date="2011" name="Stand. Genomic Sci.">
        <title>High quality draft genome sequence of Segniliparus rugosus CDC 945(T)= (ATCC BAA-974(T)).</title>
        <authorList>
            <person name="Earl A.M."/>
            <person name="Desjardins C.A."/>
            <person name="Fitzgerald M.G."/>
            <person name="Arachchi H.M."/>
            <person name="Zeng Q."/>
            <person name="Mehta T."/>
            <person name="Griggs A."/>
            <person name="Birren B.W."/>
            <person name="Toney N.C."/>
            <person name="Carr J."/>
            <person name="Posey J."/>
            <person name="Butler W.R."/>
        </authorList>
    </citation>
    <scope>NUCLEOTIDE SEQUENCE [LARGE SCALE GENOMIC DNA]</scope>
    <source>
        <strain evidence="4">ATCC BAA-974 / DSM 45345 / CCUG 50838 / CIP 108380 / JCM 13579 / CDC 945</strain>
    </source>
</reference>
<protein>
    <submittedName>
        <fullName evidence="3">Uncharacterized protein</fullName>
    </submittedName>
</protein>
<accession>U1N5C6</accession>
<dbReference type="HOGENOM" id="CLU_027642_0_0_11"/>
<dbReference type="Proteomes" id="UP000004816">
    <property type="component" value="Unassembled WGS sequence"/>
</dbReference>
<feature type="transmembrane region" description="Helical" evidence="2">
    <location>
        <begin position="106"/>
        <end position="125"/>
    </location>
</feature>
<evidence type="ECO:0000313" key="3">
    <source>
        <dbReference type="EMBL" id="ERG69354.1"/>
    </source>
</evidence>
<keyword evidence="2" id="KW-1133">Transmembrane helix</keyword>
<feature type="transmembrane region" description="Helical" evidence="2">
    <location>
        <begin position="315"/>
        <end position="332"/>
    </location>
</feature>
<feature type="transmembrane region" description="Helical" evidence="2">
    <location>
        <begin position="137"/>
        <end position="163"/>
    </location>
</feature>
<dbReference type="RefSeq" id="WP_021029827.1">
    <property type="nucleotide sequence ID" value="NZ_KI391953.1"/>
</dbReference>
<comment type="caution">
    <text evidence="3">The sequence shown here is derived from an EMBL/GenBank/DDBJ whole genome shotgun (WGS) entry which is preliminary data.</text>
</comment>
<name>U1N5C6_SEGRC</name>
<gene>
    <name evidence="3" type="ORF">HMPREF9336_04051</name>
</gene>
<sequence length="560" mass="56254">MGAGHWLWADAVSVPRSYLVDQAFGLADAAPRATPQDAALAALSGVVDGGLLVKAITLLALVAAGTGGARLARCFLPGSHAGVQLVAATFAIDNLWVAERLLQGQWSLLVGYGALGHVAVVAARLREQSALSGWAELGFWLAAGGLVPTGALFVLALAGLTLAIPGGSRWLPRMAALAGLAAVAAGPWLAAGLFGLSRGELGDGASAGAAAFAARLDQAGWLALGGIWNAQSVPGSQLGAFGLIANLVVAALVAAGAFVLRDRLREDRVFGSLFALGLVAVVFVGLSATGAAQGALEAAMTRVPALGILRDGQKWAALAWPSYALALAALAARCKPGSLLLVPAVLLLVPDALWGAGGRLGTVRYPQGWFEVREAVSADQAHGALLTLPVGITRQYAWAGRPQHGASSVGGPVSIDPAPRLLPVPVAQSGDLLVDGAVVPGEGLARQAGGGGSAGRGLAGAVRRGLDRLGAPRTRPARLLAAQGAGGARQVRARALGSGFRAVPESGDPVAGSRGRRGTTATGGFRPSRVGGAARPWSSGRALATACGRTMPVAWASWCG</sequence>
<dbReference type="eggNOG" id="ENOG502Z7TU">
    <property type="taxonomic scope" value="Bacteria"/>
</dbReference>
<feature type="transmembrane region" description="Helical" evidence="2">
    <location>
        <begin position="339"/>
        <end position="357"/>
    </location>
</feature>
<dbReference type="STRING" id="679197.HMPREF9336_04051"/>
<organism evidence="3 4">
    <name type="scientific">Segniliparus rugosus (strain ATCC BAA-974 / DSM 45345 / CCUG 50838 / CIP 108380 / JCM 13579 / CDC 945)</name>
    <dbReference type="NCBI Taxonomy" id="679197"/>
    <lineage>
        <taxon>Bacteria</taxon>
        <taxon>Bacillati</taxon>
        <taxon>Actinomycetota</taxon>
        <taxon>Actinomycetes</taxon>
        <taxon>Mycobacteriales</taxon>
        <taxon>Segniliparaceae</taxon>
        <taxon>Segniliparus</taxon>
    </lineage>
</organism>
<dbReference type="OrthoDB" id="3463898at2"/>
<evidence type="ECO:0000313" key="4">
    <source>
        <dbReference type="Proteomes" id="UP000004816"/>
    </source>
</evidence>
<feature type="transmembrane region" description="Helical" evidence="2">
    <location>
        <begin position="272"/>
        <end position="295"/>
    </location>
</feature>
<feature type="region of interest" description="Disordered" evidence="1">
    <location>
        <begin position="500"/>
        <end position="536"/>
    </location>
</feature>
<dbReference type="EMBL" id="ACZI02000001">
    <property type="protein sequence ID" value="ERG69354.1"/>
    <property type="molecule type" value="Genomic_DNA"/>
</dbReference>
<keyword evidence="2" id="KW-0472">Membrane</keyword>
<feature type="transmembrane region" description="Helical" evidence="2">
    <location>
        <begin position="238"/>
        <end position="260"/>
    </location>
</feature>
<feature type="transmembrane region" description="Helical" evidence="2">
    <location>
        <begin position="175"/>
        <end position="196"/>
    </location>
</feature>
<evidence type="ECO:0000256" key="1">
    <source>
        <dbReference type="SAM" id="MobiDB-lite"/>
    </source>
</evidence>
<evidence type="ECO:0000256" key="2">
    <source>
        <dbReference type="SAM" id="Phobius"/>
    </source>
</evidence>